<keyword evidence="5" id="KW-0677">Repeat</keyword>
<dbReference type="Gene3D" id="1.10.220.100">
    <property type="entry name" value="conserved c-terminal region of ge- 1"/>
    <property type="match status" value="1"/>
</dbReference>
<name>S0F2W1_CHOCR</name>
<dbReference type="GO" id="GO:0031087">
    <property type="term" value="P:deadenylation-independent decapping of nuclear-transcribed mRNA"/>
    <property type="evidence" value="ECO:0007669"/>
    <property type="project" value="InterPro"/>
</dbReference>
<feature type="compositionally biased region" description="Acidic residues" evidence="6">
    <location>
        <begin position="32"/>
        <end position="49"/>
    </location>
</feature>
<dbReference type="SUPFAM" id="SSF50978">
    <property type="entry name" value="WD40 repeat-like"/>
    <property type="match status" value="1"/>
</dbReference>
<feature type="compositionally biased region" description="Polar residues" evidence="6">
    <location>
        <begin position="120"/>
        <end position="133"/>
    </location>
</feature>
<dbReference type="GO" id="GO:0000932">
    <property type="term" value="C:P-body"/>
    <property type="evidence" value="ECO:0007669"/>
    <property type="project" value="UniProtKB-SubCell"/>
</dbReference>
<accession>S0F2W1</accession>
<dbReference type="PhylomeDB" id="S0F2W1"/>
<dbReference type="GeneID" id="17320030"/>
<dbReference type="RefSeq" id="XP_005712329.1">
    <property type="nucleotide sequence ID" value="XM_005712272.1"/>
</dbReference>
<keyword evidence="3" id="KW-0963">Cytoplasm</keyword>
<proteinExistence type="inferred from homology"/>
<evidence type="ECO:0000256" key="3">
    <source>
        <dbReference type="ARBA" id="ARBA00022490"/>
    </source>
</evidence>
<dbReference type="Proteomes" id="UP000012073">
    <property type="component" value="Unassembled WGS sequence"/>
</dbReference>
<dbReference type="AlphaFoldDB" id="S0F2W1"/>
<organism evidence="8 9">
    <name type="scientific">Chondrus crispus</name>
    <name type="common">Carrageen Irish moss</name>
    <name type="synonym">Polymorpha crispa</name>
    <dbReference type="NCBI Taxonomy" id="2769"/>
    <lineage>
        <taxon>Eukaryota</taxon>
        <taxon>Rhodophyta</taxon>
        <taxon>Florideophyceae</taxon>
        <taxon>Rhodymeniophycidae</taxon>
        <taxon>Gigartinales</taxon>
        <taxon>Gigartinaceae</taxon>
        <taxon>Chondrus</taxon>
    </lineage>
</organism>
<protein>
    <recommendedName>
        <fullName evidence="7">Enhancer of mRNA-decapping protein 4 C-terminal domain-containing protein</fullName>
    </recommendedName>
</protein>
<dbReference type="EMBL" id="HG001523">
    <property type="protein sequence ID" value="CDF77455.1"/>
    <property type="molecule type" value="Genomic_DNA"/>
</dbReference>
<dbReference type="InterPro" id="IPR015943">
    <property type="entry name" value="WD40/YVTN_repeat-like_dom_sf"/>
</dbReference>
<dbReference type="KEGG" id="ccp:CHC_T00007955001"/>
<dbReference type="OMA" id="VWELPEV"/>
<dbReference type="PANTHER" id="PTHR15598:SF5">
    <property type="entry name" value="ENHANCER OF MRNA-DECAPPING PROTEIN 4"/>
    <property type="match status" value="1"/>
</dbReference>
<feature type="domain" description="Enhancer of mRNA-decapping protein 4 C-terminal" evidence="7">
    <location>
        <begin position="891"/>
        <end position="996"/>
    </location>
</feature>
<evidence type="ECO:0000313" key="8">
    <source>
        <dbReference type="EMBL" id="CDF77455.1"/>
    </source>
</evidence>
<dbReference type="InterPro" id="IPR049404">
    <property type="entry name" value="EDC4_C"/>
</dbReference>
<sequence length="1025" mass="111673">MVGTKPNAYLTEEARLEAQRRMLAERYGLLSDDSDDGETPIAGDQDDDYPVNGITNGDTTHSDGQDVNGADSDPTHDLSASGDGPAPSDAATLGEGSSIHGSDFAIEMSQDGLNNERLSTSLSDQTLSNQSLARPSRTEGDRAPGWPGVHVVVDAPQGKRIAADFQYNLSSNKDEVSKRDLRVSQIAVYNSQYLDKHDRKIAVNDHIITYAVGGHIRAILRSSTVRALLKGHQSTVADVEFLYAQEKAVDPNSGGGISILGSVADDGSVYVWKLVRSSKSDEETLEVADAIRFEHPDINDGRCYRRIAFRPGPNSIIAENGVGVAMILLDGSSADVRVVELVKMNDKMMVRDKFLKSHKELDGIKDIEEPAPVDSAAWLSERVIVTSRGGKVFLWNADSTLSSCIARLPRDKTSKISSIYSLNQDTLLLVVEGGRELEVWVVAGLAAKEVSISIELRQSIRLFGDDLTDLYTVASVDPHEQLVMLSNVKGHSFFVLHFNLEAHAFDAISEVPVKQAILSLCMTRNKRTPSNTIGGQVLDSDPVEELGVWCVQPRGIQLIHLPVKDCGPRTLVEPEVYPKSMQSSVIRKPDRMIPKSEVPTVLQPSSSVPRDNYGEGLPPSQTVTPRRAASASFEKRSARGGGTQSSVDGVRQHSRSTPQSPVGTPRLPQGSESTNKPDLGKPSQPPPIPSVPPQHIPEPVAPVEPVVNANDIADSILEAAKKTLTAFDEGAVQRNTADKAKMDRLIESVTETAKTNLERFVYSSMKKILAETLIPGMSKIIADMRVSMKENAKKDHKVSIDYFDQALEKSSINSSFTNACQEMERQVASSVTQSMASKYDAMVTPVLSGVSEATEDLTASVLLLRKQIGEMQSGGAQGVTEIGIEEIKKTIEEEIQRGNIDGAFQTALDKADLALVTWLCKKFEVGSFFETHTLSQDTQISLAQQLGHGLLDGEVELKVEWLRELMLVLEPEAEEFDAIVVETLKQLTENVNQLRRDKATLGQHDGLEKNLKTLSRLIASQIPGN</sequence>
<dbReference type="STRING" id="2769.S0F2W1"/>
<gene>
    <name evidence="8" type="ORF">CHC_T00007955001</name>
</gene>
<keyword evidence="9" id="KW-1185">Reference proteome</keyword>
<reference evidence="9" key="1">
    <citation type="journal article" date="2013" name="Proc. Natl. Acad. Sci. U.S.A.">
        <title>Genome structure and metabolic features in the red seaweed Chondrus crispus shed light on evolution of the Archaeplastida.</title>
        <authorList>
            <person name="Collen J."/>
            <person name="Porcel B."/>
            <person name="Carre W."/>
            <person name="Ball S.G."/>
            <person name="Chaparro C."/>
            <person name="Tonon T."/>
            <person name="Barbeyron T."/>
            <person name="Michel G."/>
            <person name="Noel B."/>
            <person name="Valentin K."/>
            <person name="Elias M."/>
            <person name="Artiguenave F."/>
            <person name="Arun A."/>
            <person name="Aury J.M."/>
            <person name="Barbosa-Neto J.F."/>
            <person name="Bothwell J.H."/>
            <person name="Bouget F.Y."/>
            <person name="Brillet L."/>
            <person name="Cabello-Hurtado F."/>
            <person name="Capella-Gutierrez S."/>
            <person name="Charrier B."/>
            <person name="Cladiere L."/>
            <person name="Cock J.M."/>
            <person name="Coelho S.M."/>
            <person name="Colleoni C."/>
            <person name="Czjzek M."/>
            <person name="Da Silva C."/>
            <person name="Delage L."/>
            <person name="Denoeud F."/>
            <person name="Deschamps P."/>
            <person name="Dittami S.M."/>
            <person name="Gabaldon T."/>
            <person name="Gachon C.M."/>
            <person name="Groisillier A."/>
            <person name="Herve C."/>
            <person name="Jabbari K."/>
            <person name="Katinka M."/>
            <person name="Kloareg B."/>
            <person name="Kowalczyk N."/>
            <person name="Labadie K."/>
            <person name="Leblanc C."/>
            <person name="Lopez P.J."/>
            <person name="McLachlan D.H."/>
            <person name="Meslet-Cladiere L."/>
            <person name="Moustafa A."/>
            <person name="Nehr Z."/>
            <person name="Nyvall Collen P."/>
            <person name="Panaud O."/>
            <person name="Partensky F."/>
            <person name="Poulain J."/>
            <person name="Rensing S.A."/>
            <person name="Rousvoal S."/>
            <person name="Samson G."/>
            <person name="Symeonidi A."/>
            <person name="Weissenbach J."/>
            <person name="Zambounis A."/>
            <person name="Wincker P."/>
            <person name="Boyen C."/>
        </authorList>
    </citation>
    <scope>NUCLEOTIDE SEQUENCE [LARGE SCALE GENOMIC DNA]</scope>
    <source>
        <strain evidence="9">cv. Stackhouse</strain>
    </source>
</reference>
<feature type="region of interest" description="Disordered" evidence="6">
    <location>
        <begin position="120"/>
        <end position="147"/>
    </location>
</feature>
<feature type="region of interest" description="Disordered" evidence="6">
    <location>
        <begin position="580"/>
        <end position="701"/>
    </location>
</feature>
<evidence type="ECO:0000256" key="2">
    <source>
        <dbReference type="ARBA" id="ARBA00009639"/>
    </source>
</evidence>
<evidence type="ECO:0000256" key="6">
    <source>
        <dbReference type="SAM" id="MobiDB-lite"/>
    </source>
</evidence>
<evidence type="ECO:0000256" key="5">
    <source>
        <dbReference type="ARBA" id="ARBA00022737"/>
    </source>
</evidence>
<dbReference type="InterPro" id="IPR045152">
    <property type="entry name" value="EDC4-like"/>
</dbReference>
<keyword evidence="4" id="KW-0853">WD repeat</keyword>
<dbReference type="Gene3D" id="6.10.140.270">
    <property type="match status" value="1"/>
</dbReference>
<feature type="compositionally biased region" description="Pro residues" evidence="6">
    <location>
        <begin position="683"/>
        <end position="701"/>
    </location>
</feature>
<feature type="region of interest" description="Disordered" evidence="6">
    <location>
        <begin position="27"/>
        <end position="99"/>
    </location>
</feature>
<dbReference type="Gramene" id="CDF77455">
    <property type="protein sequence ID" value="CDF77455"/>
    <property type="gene ID" value="CHC_T00007955001"/>
</dbReference>
<dbReference type="PANTHER" id="PTHR15598">
    <property type="entry name" value="ENHANCER OF MRNA-DECAPPING PROTEIN 4"/>
    <property type="match status" value="1"/>
</dbReference>
<dbReference type="OrthoDB" id="21128at2759"/>
<evidence type="ECO:0000256" key="1">
    <source>
        <dbReference type="ARBA" id="ARBA00004201"/>
    </source>
</evidence>
<dbReference type="InterPro" id="IPR044938">
    <property type="entry name" value="EDC4_C_sf"/>
</dbReference>
<comment type="similarity">
    <text evidence="2">Belongs to the WD repeat EDC4 family.</text>
</comment>
<dbReference type="Gene3D" id="2.130.10.10">
    <property type="entry name" value="YVTN repeat-like/Quinoprotein amine dehydrogenase"/>
    <property type="match status" value="1"/>
</dbReference>
<comment type="subcellular location">
    <subcellularLocation>
        <location evidence="1">Cytoplasm</location>
        <location evidence="1">P-body</location>
    </subcellularLocation>
</comment>
<evidence type="ECO:0000313" key="9">
    <source>
        <dbReference type="Proteomes" id="UP000012073"/>
    </source>
</evidence>
<dbReference type="Pfam" id="PF21289">
    <property type="entry name" value="EDC4_C"/>
    <property type="match status" value="1"/>
</dbReference>
<evidence type="ECO:0000256" key="4">
    <source>
        <dbReference type="ARBA" id="ARBA00022574"/>
    </source>
</evidence>
<evidence type="ECO:0000259" key="7">
    <source>
        <dbReference type="Pfam" id="PF21289"/>
    </source>
</evidence>
<dbReference type="InterPro" id="IPR036322">
    <property type="entry name" value="WD40_repeat_dom_sf"/>
</dbReference>